<organism evidence="3 4">
    <name type="scientific">Chthoniobacter flavus Ellin428</name>
    <dbReference type="NCBI Taxonomy" id="497964"/>
    <lineage>
        <taxon>Bacteria</taxon>
        <taxon>Pseudomonadati</taxon>
        <taxon>Verrucomicrobiota</taxon>
        <taxon>Spartobacteria</taxon>
        <taxon>Chthoniobacterales</taxon>
        <taxon>Chthoniobacteraceae</taxon>
        <taxon>Chthoniobacter</taxon>
    </lineage>
</organism>
<evidence type="ECO:0000313" key="3">
    <source>
        <dbReference type="EMBL" id="EDY16283.1"/>
    </source>
</evidence>
<dbReference type="AlphaFoldDB" id="B4DB95"/>
<reference evidence="3 4" key="1">
    <citation type="journal article" date="2011" name="J. Bacteriol.">
        <title>Genome sequence of Chthoniobacter flavus Ellin428, an aerobic heterotrophic soil bacterium.</title>
        <authorList>
            <person name="Kant R."/>
            <person name="van Passel M.W."/>
            <person name="Palva A."/>
            <person name="Lucas S."/>
            <person name="Lapidus A."/>
            <person name="Glavina Del Rio T."/>
            <person name="Dalin E."/>
            <person name="Tice H."/>
            <person name="Bruce D."/>
            <person name="Goodwin L."/>
            <person name="Pitluck S."/>
            <person name="Larimer F.W."/>
            <person name="Land M.L."/>
            <person name="Hauser L."/>
            <person name="Sangwan P."/>
            <person name="de Vos W.M."/>
            <person name="Janssen P.H."/>
            <person name="Smidt H."/>
        </authorList>
    </citation>
    <scope>NUCLEOTIDE SEQUENCE [LARGE SCALE GENOMIC DNA]</scope>
    <source>
        <strain evidence="3 4">Ellin428</strain>
    </source>
</reference>
<dbReference type="Pfam" id="PF13372">
    <property type="entry name" value="Alginate_exp"/>
    <property type="match status" value="1"/>
</dbReference>
<name>B4DB95_9BACT</name>
<keyword evidence="1" id="KW-0732">Signal</keyword>
<evidence type="ECO:0000313" key="4">
    <source>
        <dbReference type="Proteomes" id="UP000005824"/>
    </source>
</evidence>
<evidence type="ECO:0000259" key="2">
    <source>
        <dbReference type="Pfam" id="PF13372"/>
    </source>
</evidence>
<protein>
    <recommendedName>
        <fullName evidence="2">Alginate export domain-containing protein</fullName>
    </recommendedName>
</protein>
<gene>
    <name evidence="3" type="ORF">CfE428DRAFT_6186</name>
</gene>
<dbReference type="eggNOG" id="COG3203">
    <property type="taxonomic scope" value="Bacteria"/>
</dbReference>
<accession>B4DB95</accession>
<sequence>MNRPSFLFPLILSLIFLAPRARAGQSGLSSTSDKAVVESSADANPLSFAGGAVVFDAQERLRWENRSNNFDFNSAVRSPTDGNWLEERFRLGVAIKPVPWLLLYAQGQGALELNGRRPTIPGASSAEGNDYFNLRQGYIQFANYNECPFGLKIGRQVLNYGDLRLVGEQDWLNYSRAFDAVKLSYHGQGFWIDAFTSTPAVIYRGQFDQSDLFNGTETDRGLVFSGLYQ</sequence>
<dbReference type="Proteomes" id="UP000005824">
    <property type="component" value="Unassembled WGS sequence"/>
</dbReference>
<evidence type="ECO:0000256" key="1">
    <source>
        <dbReference type="SAM" id="SignalP"/>
    </source>
</evidence>
<dbReference type="STRING" id="497964.CfE428DRAFT_6186"/>
<feature type="chain" id="PRO_5002800671" description="Alginate export domain-containing protein" evidence="1">
    <location>
        <begin position="24"/>
        <end position="229"/>
    </location>
</feature>
<dbReference type="InterPro" id="IPR025388">
    <property type="entry name" value="Alginate_export_dom"/>
</dbReference>
<keyword evidence="4" id="KW-1185">Reference proteome</keyword>
<proteinExistence type="predicted"/>
<feature type="signal peptide" evidence="1">
    <location>
        <begin position="1"/>
        <end position="23"/>
    </location>
</feature>
<dbReference type="RefSeq" id="WP_006983504.1">
    <property type="nucleotide sequence ID" value="NZ_ABVL01000036.1"/>
</dbReference>
<dbReference type="InParanoid" id="B4DB95"/>
<feature type="domain" description="Alginate export" evidence="2">
    <location>
        <begin position="119"/>
        <end position="211"/>
    </location>
</feature>
<dbReference type="EMBL" id="ABVL01000036">
    <property type="protein sequence ID" value="EDY16283.1"/>
    <property type="molecule type" value="Genomic_DNA"/>
</dbReference>
<comment type="caution">
    <text evidence="3">The sequence shown here is derived from an EMBL/GenBank/DDBJ whole genome shotgun (WGS) entry which is preliminary data.</text>
</comment>